<dbReference type="Proteomes" id="UP000187209">
    <property type="component" value="Unassembled WGS sequence"/>
</dbReference>
<dbReference type="GO" id="GO:0008270">
    <property type="term" value="F:zinc ion binding"/>
    <property type="evidence" value="ECO:0007669"/>
    <property type="project" value="UniProtKB-KW"/>
</dbReference>
<evidence type="ECO:0000256" key="3">
    <source>
        <dbReference type="ARBA" id="ARBA00022833"/>
    </source>
</evidence>
<evidence type="ECO:0000259" key="5">
    <source>
        <dbReference type="PROSITE" id="PS50089"/>
    </source>
</evidence>
<dbReference type="PROSITE" id="PS00518">
    <property type="entry name" value="ZF_RING_1"/>
    <property type="match status" value="1"/>
</dbReference>
<evidence type="ECO:0000256" key="4">
    <source>
        <dbReference type="PROSITE-ProRule" id="PRU00175"/>
    </source>
</evidence>
<keyword evidence="8" id="KW-1185">Reference proteome</keyword>
<organism evidence="6 8">
    <name type="scientific">Stentor coeruleus</name>
    <dbReference type="NCBI Taxonomy" id="5963"/>
    <lineage>
        <taxon>Eukaryota</taxon>
        <taxon>Sar</taxon>
        <taxon>Alveolata</taxon>
        <taxon>Ciliophora</taxon>
        <taxon>Postciliodesmatophora</taxon>
        <taxon>Heterotrichea</taxon>
        <taxon>Heterotrichida</taxon>
        <taxon>Stentoridae</taxon>
        <taxon>Stentor</taxon>
    </lineage>
</organism>
<dbReference type="Gene3D" id="3.30.40.10">
    <property type="entry name" value="Zinc/RING finger domain, C3HC4 (zinc finger)"/>
    <property type="match status" value="1"/>
</dbReference>
<dbReference type="InterPro" id="IPR017907">
    <property type="entry name" value="Znf_RING_CS"/>
</dbReference>
<keyword evidence="1" id="KW-0479">Metal-binding</keyword>
<sequence length="374" mass="43758">MSIDNCRYCLYKYSIENPPLMISCSHCLCKNCINFLYEYSQTKCFFCNKRITTYNPSNLRIHQSTYARIQRQREEICKVHNDTIRFISNSNLKVYCQQCVNNKDTQNDQLSDINEKESVTIKFIEEKQKLLTNIIKAYEEKAQAIKQLENFYQKVANAKVINEKMTESIEDYSLSEKISLIKKYNLFEFLNDTEIEDKFTNVDKQKTNEAYMNAVSSAGIRREKRLLNWNDNNGIWLGSTLARIELLQTNPTFAFTFQGPSPLILNAVGLGLSYTEKLNVYYSQIIFKERSTNNETVFRLDEEVVKSENRITKEFNLNSEGYILIPGNTYELCATFNYSNLYTIVLAGEISFREYRIVPDRNTATSLFCYLKFK</sequence>
<proteinExistence type="predicted"/>
<gene>
    <name evidence="6" type="ORF">SteCoe_17934</name>
    <name evidence="7" type="ORF">SteCoe_4012</name>
</gene>
<feature type="domain" description="RING-type" evidence="5">
    <location>
        <begin position="6"/>
        <end position="48"/>
    </location>
</feature>
<protein>
    <recommendedName>
        <fullName evidence="5">RING-type domain-containing protein</fullName>
    </recommendedName>
</protein>
<dbReference type="AlphaFoldDB" id="A0A1R2BXR2"/>
<evidence type="ECO:0000256" key="1">
    <source>
        <dbReference type="ARBA" id="ARBA00022723"/>
    </source>
</evidence>
<evidence type="ECO:0000313" key="7">
    <source>
        <dbReference type="EMBL" id="OMJ93071.1"/>
    </source>
</evidence>
<dbReference type="EMBL" id="MPUH01000375">
    <property type="protein sequence ID" value="OMJ81580.1"/>
    <property type="molecule type" value="Genomic_DNA"/>
</dbReference>
<evidence type="ECO:0000313" key="8">
    <source>
        <dbReference type="Proteomes" id="UP000187209"/>
    </source>
</evidence>
<accession>A0A1R2BXR2</accession>
<reference evidence="6 8" key="1">
    <citation type="submission" date="2016-11" db="EMBL/GenBank/DDBJ databases">
        <title>The macronuclear genome of Stentor coeruleus: a giant cell with tiny introns.</title>
        <authorList>
            <person name="Slabodnick M."/>
            <person name="Ruby J.G."/>
            <person name="Reiff S.B."/>
            <person name="Swart E.C."/>
            <person name="Gosai S."/>
            <person name="Prabakaran S."/>
            <person name="Witkowska E."/>
            <person name="Larue G.E."/>
            <person name="Fisher S."/>
            <person name="Freeman R.M."/>
            <person name="Gunawardena J."/>
            <person name="Chu W."/>
            <person name="Stover N.A."/>
            <person name="Gregory B.D."/>
            <person name="Nowacki M."/>
            <person name="Derisi J."/>
            <person name="Roy S.W."/>
            <person name="Marshall W.F."/>
            <person name="Sood P."/>
        </authorList>
    </citation>
    <scope>NUCLEOTIDE SEQUENCE [LARGE SCALE GENOMIC DNA]</scope>
    <source>
        <strain evidence="6">WM001</strain>
    </source>
</reference>
<comment type="caution">
    <text evidence="6">The sequence shown here is derived from an EMBL/GenBank/DDBJ whole genome shotgun (WGS) entry which is preliminary data.</text>
</comment>
<keyword evidence="3" id="KW-0862">Zinc</keyword>
<dbReference type="EMBL" id="MPUH01000049">
    <property type="protein sequence ID" value="OMJ93071.1"/>
    <property type="molecule type" value="Genomic_DNA"/>
</dbReference>
<dbReference type="InterPro" id="IPR013083">
    <property type="entry name" value="Znf_RING/FYVE/PHD"/>
</dbReference>
<keyword evidence="2 4" id="KW-0863">Zinc-finger</keyword>
<dbReference type="SUPFAM" id="SSF57850">
    <property type="entry name" value="RING/U-box"/>
    <property type="match status" value="1"/>
</dbReference>
<evidence type="ECO:0000256" key="2">
    <source>
        <dbReference type="ARBA" id="ARBA00022771"/>
    </source>
</evidence>
<evidence type="ECO:0000313" key="6">
    <source>
        <dbReference type="EMBL" id="OMJ81580.1"/>
    </source>
</evidence>
<dbReference type="InterPro" id="IPR001841">
    <property type="entry name" value="Znf_RING"/>
</dbReference>
<name>A0A1R2BXR2_9CILI</name>
<dbReference type="PROSITE" id="PS50089">
    <property type="entry name" value="ZF_RING_2"/>
    <property type="match status" value="1"/>
</dbReference>
<dbReference type="OrthoDB" id="654191at2759"/>